<dbReference type="STRING" id="32507.ENSNBRP00000010846"/>
<dbReference type="PANTHER" id="PTHR43201:SF5">
    <property type="entry name" value="MEDIUM-CHAIN ACYL-COA LIGASE ACSF2, MITOCHONDRIAL"/>
    <property type="match status" value="1"/>
</dbReference>
<dbReference type="InterPro" id="IPR042099">
    <property type="entry name" value="ANL_N_sf"/>
</dbReference>
<evidence type="ECO:0000256" key="4">
    <source>
        <dbReference type="ARBA" id="ARBA00039638"/>
    </source>
</evidence>
<keyword evidence="10" id="KW-1185">Reference proteome</keyword>
<dbReference type="PANTHER" id="PTHR43201">
    <property type="entry name" value="ACYL-COA SYNTHETASE"/>
    <property type="match status" value="1"/>
</dbReference>
<organism evidence="9 10">
    <name type="scientific">Neolamprologus brichardi</name>
    <name type="common">Fairy cichlid</name>
    <name type="synonym">Lamprologus brichardi</name>
    <dbReference type="NCBI Taxonomy" id="32507"/>
    <lineage>
        <taxon>Eukaryota</taxon>
        <taxon>Metazoa</taxon>
        <taxon>Chordata</taxon>
        <taxon>Craniata</taxon>
        <taxon>Vertebrata</taxon>
        <taxon>Euteleostomi</taxon>
        <taxon>Actinopterygii</taxon>
        <taxon>Neopterygii</taxon>
        <taxon>Teleostei</taxon>
        <taxon>Neoteleostei</taxon>
        <taxon>Acanthomorphata</taxon>
        <taxon>Ovalentaria</taxon>
        <taxon>Cichlomorphae</taxon>
        <taxon>Cichliformes</taxon>
        <taxon>Cichlidae</taxon>
        <taxon>African cichlids</taxon>
        <taxon>Pseudocrenilabrinae</taxon>
        <taxon>Lamprologini</taxon>
        <taxon>Neolamprologus</taxon>
    </lineage>
</organism>
<dbReference type="Pfam" id="PF00501">
    <property type="entry name" value="AMP-binding"/>
    <property type="match status" value="2"/>
</dbReference>
<sequence length="414" mass="46303">MTITTCGFQLGIIGNNITKNALNSQVVPFDLRTLYVHGTSSFSLLPLTVSQSLDATAQRWPEREAVIFVQDGIRKTFAQFQQDVDKAAAGLLALGLKRGDRLGVWGPNTYQWILFQFASAKAGIILVPLNPSYQVKEVEFTILKVQCKAVVCPTSFKTQRFCEMLREICPEIDCEKTDNRHEYEGDNSEMIPLQITLKLTGKARTSYGTTENSPVTFLGFPEDNDELKMNTVGCILGHTEAKVVEPTTGEIVPLGASGELLIRGSCVMHGYWDEPEKTREVISQDRWYRTGDTASLNSLGYCSIDGRIKDMIIRGGENIYPAEIEQFLYKHPKVKEVQVVGVKDWRLGEQVCACIKLKEGQSSSAEEIRAFCKGQISHFKIPHYVLFVDSYPLTVSGKIKKNILKETMEKKLGL</sequence>
<evidence type="ECO:0000256" key="5">
    <source>
        <dbReference type="ARBA" id="ARBA00047319"/>
    </source>
</evidence>
<proteinExistence type="inferred from homology"/>
<dbReference type="OMA" id="PHTAIRI"/>
<evidence type="ECO:0000256" key="2">
    <source>
        <dbReference type="ARBA" id="ARBA00022598"/>
    </source>
</evidence>
<evidence type="ECO:0000313" key="9">
    <source>
        <dbReference type="Ensembl" id="ENSNBRP00000010846.1"/>
    </source>
</evidence>
<dbReference type="Gene3D" id="3.40.50.12780">
    <property type="entry name" value="N-terminal domain of ligase-like"/>
    <property type="match status" value="1"/>
</dbReference>
<feature type="domain" description="AMP-dependent synthetase/ligase" evidence="7">
    <location>
        <begin position="204"/>
        <end position="272"/>
    </location>
</feature>
<evidence type="ECO:0000259" key="8">
    <source>
        <dbReference type="Pfam" id="PF13193"/>
    </source>
</evidence>
<reference evidence="9" key="1">
    <citation type="submission" date="2025-08" db="UniProtKB">
        <authorList>
            <consortium name="Ensembl"/>
        </authorList>
    </citation>
    <scope>IDENTIFICATION</scope>
</reference>
<accession>A0A3Q4GPD1</accession>
<dbReference type="InterPro" id="IPR045851">
    <property type="entry name" value="AMP-bd_C_sf"/>
</dbReference>
<comment type="catalytic activity">
    <reaction evidence="6">
        <text>a medium-chain fatty acid + ATP + CoA = a medium-chain fatty acyl-CoA + AMP + diphosphate</text>
        <dbReference type="Rhea" id="RHEA:48340"/>
        <dbReference type="ChEBI" id="CHEBI:30616"/>
        <dbReference type="ChEBI" id="CHEBI:33019"/>
        <dbReference type="ChEBI" id="CHEBI:57287"/>
        <dbReference type="ChEBI" id="CHEBI:59558"/>
        <dbReference type="ChEBI" id="CHEBI:90546"/>
        <dbReference type="ChEBI" id="CHEBI:456215"/>
        <dbReference type="EC" id="6.2.1.2"/>
    </reaction>
</comment>
<dbReference type="GeneTree" id="ENSGT00940000156830"/>
<dbReference type="FunFam" id="3.30.300.30:FF:000008">
    <property type="entry name" value="2,3-dihydroxybenzoate-AMP ligase"/>
    <property type="match status" value="1"/>
</dbReference>
<feature type="domain" description="AMP-binding enzyme C-terminal" evidence="8">
    <location>
        <begin position="323"/>
        <end position="398"/>
    </location>
</feature>
<protein>
    <recommendedName>
        <fullName evidence="4">Medium-chain acyl-CoA ligase ACSF2, mitochondrial</fullName>
    </recommendedName>
</protein>
<evidence type="ECO:0000259" key="7">
    <source>
        <dbReference type="Pfam" id="PF00501"/>
    </source>
</evidence>
<dbReference type="GO" id="GO:0006631">
    <property type="term" value="P:fatty acid metabolic process"/>
    <property type="evidence" value="ECO:0007669"/>
    <property type="project" value="TreeGrafter"/>
</dbReference>
<dbReference type="Ensembl" id="ENSNBRT00000011150.1">
    <property type="protein sequence ID" value="ENSNBRP00000010846.1"/>
    <property type="gene ID" value="ENSNBRG00000008399.1"/>
</dbReference>
<evidence type="ECO:0000256" key="1">
    <source>
        <dbReference type="ARBA" id="ARBA00006432"/>
    </source>
</evidence>
<name>A0A3Q4GPD1_NEOBR</name>
<dbReference type="Gene3D" id="3.30.300.30">
    <property type="match status" value="1"/>
</dbReference>
<dbReference type="Pfam" id="PF13193">
    <property type="entry name" value="AMP-binding_C"/>
    <property type="match status" value="1"/>
</dbReference>
<keyword evidence="2" id="KW-0436">Ligase</keyword>
<comment type="catalytic activity">
    <reaction evidence="5">
        <text>octanoate + ATP + CoA = octanoyl-CoA + AMP + diphosphate</text>
        <dbReference type="Rhea" id="RHEA:33631"/>
        <dbReference type="ChEBI" id="CHEBI:25646"/>
        <dbReference type="ChEBI" id="CHEBI:30616"/>
        <dbReference type="ChEBI" id="CHEBI:33019"/>
        <dbReference type="ChEBI" id="CHEBI:57287"/>
        <dbReference type="ChEBI" id="CHEBI:57386"/>
        <dbReference type="ChEBI" id="CHEBI:456215"/>
    </reaction>
</comment>
<dbReference type="GO" id="GO:0031956">
    <property type="term" value="F:medium-chain fatty acid-CoA ligase activity"/>
    <property type="evidence" value="ECO:0007669"/>
    <property type="project" value="UniProtKB-EC"/>
</dbReference>
<dbReference type="AlphaFoldDB" id="A0A3Q4GPD1"/>
<comment type="similarity">
    <text evidence="1">Belongs to the ATP-dependent AMP-binding enzyme family.</text>
</comment>
<feature type="domain" description="AMP-dependent synthetase/ligase" evidence="7">
    <location>
        <begin position="54"/>
        <end position="175"/>
    </location>
</feature>
<dbReference type="InterPro" id="IPR025110">
    <property type="entry name" value="AMP-bd_C"/>
</dbReference>
<evidence type="ECO:0000256" key="6">
    <source>
        <dbReference type="ARBA" id="ARBA00048277"/>
    </source>
</evidence>
<comment type="function">
    <text evidence="3">Acyl-CoA synthases catalyze the initial reaction in fatty acid metabolism, by forming a thioester with CoA. Has some preference toward medium-chain substrates. Plays a role in adipocyte differentiation.</text>
</comment>
<evidence type="ECO:0000256" key="3">
    <source>
        <dbReference type="ARBA" id="ARBA00037247"/>
    </source>
</evidence>
<dbReference type="InterPro" id="IPR000873">
    <property type="entry name" value="AMP-dep_synth/lig_dom"/>
</dbReference>
<evidence type="ECO:0000313" key="10">
    <source>
        <dbReference type="Proteomes" id="UP000261580"/>
    </source>
</evidence>
<dbReference type="Proteomes" id="UP000261580">
    <property type="component" value="Unassembled WGS sequence"/>
</dbReference>
<dbReference type="Gene3D" id="3.40.50.980">
    <property type="match status" value="1"/>
</dbReference>
<reference evidence="9" key="2">
    <citation type="submission" date="2025-09" db="UniProtKB">
        <authorList>
            <consortium name="Ensembl"/>
        </authorList>
    </citation>
    <scope>IDENTIFICATION</scope>
</reference>
<dbReference type="SUPFAM" id="SSF56801">
    <property type="entry name" value="Acetyl-CoA synthetase-like"/>
    <property type="match status" value="2"/>
</dbReference>